<feature type="domain" description="Serine hydroxymethyltransferase-like" evidence="11">
    <location>
        <begin position="83"/>
        <end position="473"/>
    </location>
</feature>
<dbReference type="EMBL" id="CM026421">
    <property type="protein sequence ID" value="KAG0589316.1"/>
    <property type="molecule type" value="Genomic_DNA"/>
</dbReference>
<evidence type="ECO:0000313" key="12">
    <source>
        <dbReference type="EMBL" id="KAG0589316.1"/>
    </source>
</evidence>
<dbReference type="PIRSF" id="PIRSF000412">
    <property type="entry name" value="SHMT"/>
    <property type="match status" value="1"/>
</dbReference>
<comment type="similarity">
    <text evidence="4 9">Belongs to the SHMT family.</text>
</comment>
<dbReference type="Pfam" id="PF00464">
    <property type="entry name" value="SHMT"/>
    <property type="match status" value="1"/>
</dbReference>
<evidence type="ECO:0000256" key="3">
    <source>
        <dbReference type="ARBA" id="ARBA00004777"/>
    </source>
</evidence>
<proteinExistence type="inferred from homology"/>
<dbReference type="OrthoDB" id="10265628at2759"/>
<dbReference type="InterPro" id="IPR015422">
    <property type="entry name" value="PyrdxlP-dep_Trfase_small"/>
</dbReference>
<dbReference type="GO" id="GO:0004372">
    <property type="term" value="F:glycine hydroxymethyltransferase activity"/>
    <property type="evidence" value="ECO:0007669"/>
    <property type="project" value="UniProtKB-EC"/>
</dbReference>
<keyword evidence="13" id="KW-1185">Reference proteome</keyword>
<reference evidence="12" key="1">
    <citation type="submission" date="2020-06" db="EMBL/GenBank/DDBJ databases">
        <title>WGS assembly of Ceratodon purpureus strain R40.</title>
        <authorList>
            <person name="Carey S.B."/>
            <person name="Jenkins J."/>
            <person name="Shu S."/>
            <person name="Lovell J.T."/>
            <person name="Sreedasyam A."/>
            <person name="Maumus F."/>
            <person name="Tiley G.P."/>
            <person name="Fernandez-Pozo N."/>
            <person name="Barry K."/>
            <person name="Chen C."/>
            <person name="Wang M."/>
            <person name="Lipzen A."/>
            <person name="Daum C."/>
            <person name="Saski C.A."/>
            <person name="Payton A.C."/>
            <person name="Mcbreen J.C."/>
            <person name="Conrad R.E."/>
            <person name="Kollar L.M."/>
            <person name="Olsson S."/>
            <person name="Huttunen S."/>
            <person name="Landis J.B."/>
            <person name="Wickett N.J."/>
            <person name="Johnson M.G."/>
            <person name="Rensing S.A."/>
            <person name="Grimwood J."/>
            <person name="Schmutz J."/>
            <person name="Mcdaniel S.F."/>
        </authorList>
    </citation>
    <scope>NUCLEOTIDE SEQUENCE</scope>
    <source>
        <strain evidence="12">R40</strain>
    </source>
</reference>
<dbReference type="GO" id="GO:0030170">
    <property type="term" value="F:pyridoxal phosphate binding"/>
    <property type="evidence" value="ECO:0007669"/>
    <property type="project" value="InterPro"/>
</dbReference>
<comment type="caution">
    <text evidence="12">The sequence shown here is derived from an EMBL/GenBank/DDBJ whole genome shotgun (WGS) entry which is preliminary data.</text>
</comment>
<organism evidence="12 13">
    <name type="scientific">Ceratodon purpureus</name>
    <name type="common">Fire moss</name>
    <name type="synonym">Dicranum purpureum</name>
    <dbReference type="NCBI Taxonomy" id="3225"/>
    <lineage>
        <taxon>Eukaryota</taxon>
        <taxon>Viridiplantae</taxon>
        <taxon>Streptophyta</taxon>
        <taxon>Embryophyta</taxon>
        <taxon>Bryophyta</taxon>
        <taxon>Bryophytina</taxon>
        <taxon>Bryopsida</taxon>
        <taxon>Dicranidae</taxon>
        <taxon>Pseudoditrichales</taxon>
        <taxon>Ditrichaceae</taxon>
        <taxon>Ceratodon</taxon>
    </lineage>
</organism>
<dbReference type="PROSITE" id="PS00096">
    <property type="entry name" value="SHMT"/>
    <property type="match status" value="1"/>
</dbReference>
<dbReference type="GO" id="GO:0035999">
    <property type="term" value="P:tetrahydrofolate interconversion"/>
    <property type="evidence" value="ECO:0007669"/>
    <property type="project" value="InterPro"/>
</dbReference>
<dbReference type="NCBIfam" id="NF000586">
    <property type="entry name" value="PRK00011.1"/>
    <property type="match status" value="1"/>
</dbReference>
<dbReference type="FunFam" id="3.40.640.10:FF:000050">
    <property type="entry name" value="Serine hydroxymethyltransferase"/>
    <property type="match status" value="1"/>
</dbReference>
<dbReference type="InterPro" id="IPR015421">
    <property type="entry name" value="PyrdxlP-dep_Trfase_major"/>
</dbReference>
<evidence type="ECO:0000313" key="13">
    <source>
        <dbReference type="Proteomes" id="UP000822688"/>
    </source>
</evidence>
<dbReference type="CDD" id="cd00378">
    <property type="entry name" value="SHMT"/>
    <property type="match status" value="1"/>
</dbReference>
<dbReference type="HAMAP" id="MF_00051">
    <property type="entry name" value="SHMT"/>
    <property type="match status" value="1"/>
</dbReference>
<dbReference type="GO" id="GO:0019264">
    <property type="term" value="P:glycine biosynthetic process from serine"/>
    <property type="evidence" value="ECO:0007669"/>
    <property type="project" value="InterPro"/>
</dbReference>
<dbReference type="InterPro" id="IPR049943">
    <property type="entry name" value="Ser_HO-MeTrfase-like"/>
</dbReference>
<gene>
    <name evidence="12" type="ORF">KC19_1G012400</name>
</gene>
<comment type="function">
    <text evidence="9">Interconversion of serine and glycine.</text>
</comment>
<dbReference type="InterPro" id="IPR015424">
    <property type="entry name" value="PyrdxlP-dep_Trfase"/>
</dbReference>
<dbReference type="InterPro" id="IPR001085">
    <property type="entry name" value="Ser_HO-MeTrfase"/>
</dbReference>
<sequence length="537" mass="58218">MATAMLRRSPCAPSPVTSLPAAPSSSSASHVQLVPSWRSADLQGLSASAPASVRSRSVVVCAQAPAHVSVPEEAALRFSDPSLEELDPDVHAIIECEKRRQFRGLELIASENFTSRAVMEAVGSCLTNKYSEGLPGKRYYGGNEYIDQSERLCQERALAAFHVDPAEWGVNVQPLSGSPANFAVYTALLQPHDRIMGLDLAHGGHLTHGFMTPKRRVSATSVYFESMPYRLNETTGLIDYDILQQTATLFRPKLIIAGASAYARDFDYPRMRKIADSVGAFLMMDMAHISGLVSAGVLNNPFEYCDVVTTTTHKSLRGPRGGMIFFKKGEVLGIDLETAINNAVFPGLQGGPHNHTIGALAVCLKQAVTPEFKTYQQQVVKNCRALADRLMELGYKLVSGGTDNHLVLVDLRPMGTDGARSEKVLDLASITLNKNSVPGDKSAINPGGIRIGSPALTTRGLREAEFVKVADFIHEGIKIAVEAKETCPGSKIKDFLEYVESESCQQRAAIADLRKRVEAFATQFPIPGVGTEDLLHH</sequence>
<evidence type="ECO:0000256" key="4">
    <source>
        <dbReference type="ARBA" id="ARBA00006376"/>
    </source>
</evidence>
<protein>
    <recommendedName>
        <fullName evidence="9">Serine hydroxymethyltransferase</fullName>
        <ecNumber evidence="9">2.1.2.1</ecNumber>
    </recommendedName>
</protein>
<dbReference type="Proteomes" id="UP000822688">
    <property type="component" value="Chromosome 1"/>
</dbReference>
<evidence type="ECO:0000256" key="2">
    <source>
        <dbReference type="ARBA" id="ARBA00001933"/>
    </source>
</evidence>
<keyword evidence="7 8" id="KW-0663">Pyridoxal phosphate</keyword>
<keyword evidence="5 9" id="KW-0554">One-carbon metabolism</keyword>
<evidence type="ECO:0000256" key="7">
    <source>
        <dbReference type="ARBA" id="ARBA00022898"/>
    </source>
</evidence>
<comment type="catalytic activity">
    <reaction evidence="1 9">
        <text>(6R)-5,10-methylene-5,6,7,8-tetrahydrofolate + glycine + H2O = (6S)-5,6,7,8-tetrahydrofolate + L-serine</text>
        <dbReference type="Rhea" id="RHEA:15481"/>
        <dbReference type="ChEBI" id="CHEBI:15377"/>
        <dbReference type="ChEBI" id="CHEBI:15636"/>
        <dbReference type="ChEBI" id="CHEBI:33384"/>
        <dbReference type="ChEBI" id="CHEBI:57305"/>
        <dbReference type="ChEBI" id="CHEBI:57453"/>
        <dbReference type="EC" id="2.1.2.1"/>
    </reaction>
</comment>
<dbReference type="InterPro" id="IPR019798">
    <property type="entry name" value="Ser_HO-MeTrfase_PLP_BS"/>
</dbReference>
<evidence type="ECO:0000256" key="10">
    <source>
        <dbReference type="SAM" id="MobiDB-lite"/>
    </source>
</evidence>
<dbReference type="PANTHER" id="PTHR11680">
    <property type="entry name" value="SERINE HYDROXYMETHYLTRANSFERASE"/>
    <property type="match status" value="1"/>
</dbReference>
<evidence type="ECO:0000256" key="6">
    <source>
        <dbReference type="ARBA" id="ARBA00022679"/>
    </source>
</evidence>
<evidence type="ECO:0000256" key="9">
    <source>
        <dbReference type="RuleBase" id="RU000585"/>
    </source>
</evidence>
<evidence type="ECO:0000256" key="5">
    <source>
        <dbReference type="ARBA" id="ARBA00022563"/>
    </source>
</evidence>
<feature type="modified residue" description="N6-(pyridoxal phosphate)lysine" evidence="8">
    <location>
        <position position="314"/>
    </location>
</feature>
<name>A0A8T0J2L0_CERPU</name>
<dbReference type="Gene3D" id="3.40.640.10">
    <property type="entry name" value="Type I PLP-dependent aspartate aminotransferase-like (Major domain)"/>
    <property type="match status" value="1"/>
</dbReference>
<comment type="cofactor">
    <cofactor evidence="2 8 9">
        <name>pyridoxal 5'-phosphate</name>
        <dbReference type="ChEBI" id="CHEBI:597326"/>
    </cofactor>
</comment>
<evidence type="ECO:0000256" key="1">
    <source>
        <dbReference type="ARBA" id="ARBA00001528"/>
    </source>
</evidence>
<keyword evidence="6 9" id="KW-0808">Transferase</keyword>
<feature type="region of interest" description="Disordered" evidence="10">
    <location>
        <begin position="1"/>
        <end position="26"/>
    </location>
</feature>
<accession>A0A8T0J2L0</accession>
<feature type="compositionally biased region" description="Low complexity" evidence="10">
    <location>
        <begin position="14"/>
        <end position="26"/>
    </location>
</feature>
<dbReference type="Gene3D" id="3.90.1150.10">
    <property type="entry name" value="Aspartate Aminotransferase, domain 1"/>
    <property type="match status" value="1"/>
</dbReference>
<dbReference type="GO" id="GO:0005739">
    <property type="term" value="C:mitochondrion"/>
    <property type="evidence" value="ECO:0007669"/>
    <property type="project" value="TreeGrafter"/>
</dbReference>
<dbReference type="EC" id="2.1.2.1" evidence="9"/>
<dbReference type="InterPro" id="IPR039429">
    <property type="entry name" value="SHMT-like_dom"/>
</dbReference>
<evidence type="ECO:0000259" key="11">
    <source>
        <dbReference type="Pfam" id="PF00464"/>
    </source>
</evidence>
<dbReference type="SUPFAM" id="SSF53383">
    <property type="entry name" value="PLP-dependent transferases"/>
    <property type="match status" value="1"/>
</dbReference>
<dbReference type="AlphaFoldDB" id="A0A8T0J2L0"/>
<comment type="pathway">
    <text evidence="3 9">One-carbon metabolism; tetrahydrofolate interconversion.</text>
</comment>
<evidence type="ECO:0000256" key="8">
    <source>
        <dbReference type="PIRSR" id="PIRSR000412-50"/>
    </source>
</evidence>
<dbReference type="PANTHER" id="PTHR11680:SF63">
    <property type="entry name" value="SERINE HYDROXYMETHYLTRANSFERASE 3, CHLOROPLASTIC"/>
    <property type="match status" value="1"/>
</dbReference>